<reference evidence="3 4" key="1">
    <citation type="journal article" date="2017" name="Nat. Commun.">
        <title>In situ click chemistry generation of cyclooxygenase-2 inhibitors.</title>
        <authorList>
            <person name="Bhardwaj A."/>
            <person name="Kaur J."/>
            <person name="Wuest M."/>
            <person name="Wuest F."/>
        </authorList>
    </citation>
    <scope>NUCLEOTIDE SEQUENCE [LARGE SCALE GENOMIC DNA]</scope>
    <source>
        <strain evidence="3">S2_012_000_R3_94</strain>
    </source>
</reference>
<evidence type="ECO:0000256" key="1">
    <source>
        <dbReference type="ARBA" id="ARBA00023002"/>
    </source>
</evidence>
<dbReference type="InterPro" id="IPR036188">
    <property type="entry name" value="FAD/NAD-bd_sf"/>
</dbReference>
<dbReference type="AlphaFoldDB" id="A0A533I4S4"/>
<dbReference type="SUPFAM" id="SSF51971">
    <property type="entry name" value="Nucleotide-binding domain"/>
    <property type="match status" value="1"/>
</dbReference>
<dbReference type="GO" id="GO:0016491">
    <property type="term" value="F:oxidoreductase activity"/>
    <property type="evidence" value="ECO:0007669"/>
    <property type="project" value="UniProtKB-KW"/>
</dbReference>
<comment type="caution">
    <text evidence="3">The sequence shown here is derived from an EMBL/GenBank/DDBJ whole genome shotgun (WGS) entry which is preliminary data.</text>
</comment>
<protein>
    <submittedName>
        <fullName evidence="3">FAD-binding oxidoreductase</fullName>
    </submittedName>
</protein>
<dbReference type="InterPro" id="IPR006076">
    <property type="entry name" value="FAD-dep_OxRdtase"/>
</dbReference>
<accession>A0A533I4S4</accession>
<gene>
    <name evidence="3" type="ORF">DI616_09190</name>
</gene>
<dbReference type="Pfam" id="PF01266">
    <property type="entry name" value="DAO"/>
    <property type="match status" value="1"/>
</dbReference>
<dbReference type="Gene3D" id="3.30.9.10">
    <property type="entry name" value="D-Amino Acid Oxidase, subunit A, domain 2"/>
    <property type="match status" value="1"/>
</dbReference>
<evidence type="ECO:0000259" key="2">
    <source>
        <dbReference type="Pfam" id="PF01266"/>
    </source>
</evidence>
<name>A0A533I4S4_PARDE</name>
<proteinExistence type="predicted"/>
<evidence type="ECO:0000313" key="3">
    <source>
        <dbReference type="EMBL" id="TKW66659.1"/>
    </source>
</evidence>
<dbReference type="GO" id="GO:0005737">
    <property type="term" value="C:cytoplasm"/>
    <property type="evidence" value="ECO:0007669"/>
    <property type="project" value="TreeGrafter"/>
</dbReference>
<dbReference type="PANTHER" id="PTHR13847">
    <property type="entry name" value="SARCOSINE DEHYDROGENASE-RELATED"/>
    <property type="match status" value="1"/>
</dbReference>
<dbReference type="Proteomes" id="UP000315344">
    <property type="component" value="Unassembled WGS sequence"/>
</dbReference>
<dbReference type="EMBL" id="VAFL01000006">
    <property type="protein sequence ID" value="TKW66659.1"/>
    <property type="molecule type" value="Genomic_DNA"/>
</dbReference>
<sequence>MASISVIGAGIAGLSLAWEIARRGHHVRVIEASGIGAGSSGGTVGALAPHAPESWNEKKQFQLESLLSAARFWDEVAQAGGLDAGYARTGRVQPVANDDLPKLRARMTGAVRFWADSAKMWLTRDRPDGPLDPVSPDGWWLCDDLTARLSPAKACAALAAAIRSTGGEIVIGPQPEIGEIASPAVWATGADGLGRLGADLGRNVGQGVKGQSALMAFDAADAPQVYAEGLHIVPHGDGTVGIGSTSENSFLHAEPDELLDDVIANARAVCPALANAKVIQRWAGIRPRAKSRAPLVGQWPGRPGQYVLNGGFKIGFGMAPALARATADLVLDGRDTLPAGFRLQGSGDAPISTG</sequence>
<keyword evidence="1" id="KW-0560">Oxidoreductase</keyword>
<evidence type="ECO:0000313" key="4">
    <source>
        <dbReference type="Proteomes" id="UP000315344"/>
    </source>
</evidence>
<organism evidence="3 4">
    <name type="scientific">Paracoccus denitrificans</name>
    <dbReference type="NCBI Taxonomy" id="266"/>
    <lineage>
        <taxon>Bacteria</taxon>
        <taxon>Pseudomonadati</taxon>
        <taxon>Pseudomonadota</taxon>
        <taxon>Alphaproteobacteria</taxon>
        <taxon>Rhodobacterales</taxon>
        <taxon>Paracoccaceae</taxon>
        <taxon>Paracoccus</taxon>
    </lineage>
</organism>
<feature type="domain" description="FAD dependent oxidoreductase" evidence="2">
    <location>
        <begin position="5"/>
        <end position="329"/>
    </location>
</feature>
<dbReference type="PANTHER" id="PTHR13847:SF289">
    <property type="entry name" value="GLYCINE OXIDASE"/>
    <property type="match status" value="1"/>
</dbReference>
<dbReference type="Gene3D" id="3.50.50.60">
    <property type="entry name" value="FAD/NAD(P)-binding domain"/>
    <property type="match status" value="1"/>
</dbReference>